<evidence type="ECO:0000259" key="7">
    <source>
        <dbReference type="Pfam" id="PF00326"/>
    </source>
</evidence>
<accession>A0A381R0E6</accession>
<dbReference type="InterPro" id="IPR002471">
    <property type="entry name" value="Pept_S9_AS"/>
</dbReference>
<evidence type="ECO:0000256" key="1">
    <source>
        <dbReference type="ARBA" id="ARBA00001070"/>
    </source>
</evidence>
<keyword evidence="6" id="KW-0720">Serine protease</keyword>
<sequence length="694" mass="80081">MIIILHHEVPLKIHYPVTKQEKVYDTYFDTTITDPYRWLEDDHSKATKAWVIKQNALTSSYMRRIPQVRKVKNRLREIWNYPWQSAPFIKGDKLYYYRNEGLQNQSVLYVQDKEGGIPKVLLDPNKFSSDGTIALGGTYFSNDHRYLGYALSSAGSDWQEFFIMDLSTGELLDDRLKWIKFSGMSWQDNGFYYTRMPEQKTEDEFTAANEHSKVYYHKLGTTQETDELIFYDPATPRISASVTVTEDERYMLLYRYRGTYGNSLAFRDTRRAEDGWTTIIDDYNSEITILDHAHGALIAVTDRSAPNKKIVRIDPEHSQEEHWVTLVKGTDEAVLQWANIVGNRLLVHFTRDILSEWKVYDLDGSYLYTVELPDRGIINGFGGSQDQSVTWYTFNNLITPETIYRYDIYSNTSSLYKESESSFKSGNYILKQEFYSSRDGTKVPIFIVHKKNLYLDNRRPTLLYGYGGFNIAMKPYFSKALTVILENDGVYALANIRGGSEYGEKWHQGGMLFNKQNVFDDFTAAAEYLFIQGYTDPDYLAIRGRSNGGLLIGAVLNQKPQICRVAFPEVGVMDMLRYEEFTIGYAWAVEYGSVKNEANFTNLLSYSPLHNINTDIHYPSILIYTADHDDRVVPAHSFKYAAAMQRAQAGQDPILIRIGRNAGHGRGRPTRKIIDEYAEKWGFMFYEMGVAIRP</sequence>
<dbReference type="SUPFAM" id="SSF53474">
    <property type="entry name" value="alpha/beta-Hydrolases"/>
    <property type="match status" value="1"/>
</dbReference>
<dbReference type="Pfam" id="PF02897">
    <property type="entry name" value="Peptidase_S9_N"/>
    <property type="match status" value="1"/>
</dbReference>
<dbReference type="GO" id="GO:0006508">
    <property type="term" value="P:proteolysis"/>
    <property type="evidence" value="ECO:0007669"/>
    <property type="project" value="UniProtKB-KW"/>
</dbReference>
<gene>
    <name evidence="9" type="ORF">METZ01_LOCUS38035</name>
</gene>
<dbReference type="GO" id="GO:0070012">
    <property type="term" value="F:oligopeptidase activity"/>
    <property type="evidence" value="ECO:0007669"/>
    <property type="project" value="TreeGrafter"/>
</dbReference>
<evidence type="ECO:0000313" key="9">
    <source>
        <dbReference type="EMBL" id="SUZ85181.1"/>
    </source>
</evidence>
<evidence type="ECO:0000256" key="4">
    <source>
        <dbReference type="ARBA" id="ARBA00022670"/>
    </source>
</evidence>
<organism evidence="9">
    <name type="scientific">marine metagenome</name>
    <dbReference type="NCBI Taxonomy" id="408172"/>
    <lineage>
        <taxon>unclassified sequences</taxon>
        <taxon>metagenomes</taxon>
        <taxon>ecological metagenomes</taxon>
    </lineage>
</organism>
<dbReference type="InterPro" id="IPR029058">
    <property type="entry name" value="AB_hydrolase_fold"/>
</dbReference>
<dbReference type="AlphaFoldDB" id="A0A381R0E6"/>
<dbReference type="PRINTS" id="PR00862">
    <property type="entry name" value="PROLIGOPTASE"/>
</dbReference>
<dbReference type="Pfam" id="PF00326">
    <property type="entry name" value="Peptidase_S9"/>
    <property type="match status" value="1"/>
</dbReference>
<dbReference type="InterPro" id="IPR051167">
    <property type="entry name" value="Prolyl_oligopep/macrocyclase"/>
</dbReference>
<dbReference type="EC" id="3.4.21.26" evidence="3"/>
<reference evidence="9" key="1">
    <citation type="submission" date="2018-05" db="EMBL/GenBank/DDBJ databases">
        <authorList>
            <person name="Lanie J.A."/>
            <person name="Ng W.-L."/>
            <person name="Kazmierczak K.M."/>
            <person name="Andrzejewski T.M."/>
            <person name="Davidsen T.M."/>
            <person name="Wayne K.J."/>
            <person name="Tettelin H."/>
            <person name="Glass J.I."/>
            <person name="Rusch D."/>
            <person name="Podicherti R."/>
            <person name="Tsui H.-C.T."/>
            <person name="Winkler M.E."/>
        </authorList>
    </citation>
    <scope>NUCLEOTIDE SEQUENCE</scope>
</reference>
<dbReference type="PROSITE" id="PS00708">
    <property type="entry name" value="PRO_ENDOPEP_SER"/>
    <property type="match status" value="1"/>
</dbReference>
<evidence type="ECO:0000256" key="2">
    <source>
        <dbReference type="ARBA" id="ARBA00005228"/>
    </source>
</evidence>
<dbReference type="Gene3D" id="2.130.10.120">
    <property type="entry name" value="Prolyl oligopeptidase, N-terminal domain"/>
    <property type="match status" value="1"/>
</dbReference>
<keyword evidence="4" id="KW-0645">Protease</keyword>
<dbReference type="GO" id="GO:0004252">
    <property type="term" value="F:serine-type endopeptidase activity"/>
    <property type="evidence" value="ECO:0007669"/>
    <property type="project" value="UniProtKB-EC"/>
</dbReference>
<dbReference type="InterPro" id="IPR002470">
    <property type="entry name" value="Peptidase_S9A"/>
</dbReference>
<dbReference type="InterPro" id="IPR023302">
    <property type="entry name" value="Pept_S9A_N"/>
</dbReference>
<evidence type="ECO:0000256" key="6">
    <source>
        <dbReference type="ARBA" id="ARBA00022825"/>
    </source>
</evidence>
<proteinExistence type="inferred from homology"/>
<dbReference type="FunFam" id="3.40.50.1820:FF:000005">
    <property type="entry name" value="Prolyl endopeptidase"/>
    <property type="match status" value="1"/>
</dbReference>
<feature type="domain" description="Peptidase S9A N-terminal" evidence="8">
    <location>
        <begin position="16"/>
        <end position="418"/>
    </location>
</feature>
<keyword evidence="5" id="KW-0378">Hydrolase</keyword>
<comment type="similarity">
    <text evidence="2">Belongs to the peptidase S9A family.</text>
</comment>
<evidence type="ECO:0000256" key="5">
    <source>
        <dbReference type="ARBA" id="ARBA00022801"/>
    </source>
</evidence>
<evidence type="ECO:0000259" key="8">
    <source>
        <dbReference type="Pfam" id="PF02897"/>
    </source>
</evidence>
<comment type="catalytic activity">
    <reaction evidence="1">
        <text>Hydrolysis of Pro-|-Xaa &gt;&gt; Ala-|-Xaa in oligopeptides.</text>
        <dbReference type="EC" id="3.4.21.26"/>
    </reaction>
</comment>
<protein>
    <recommendedName>
        <fullName evidence="3">prolyl oligopeptidase</fullName>
        <ecNumber evidence="3">3.4.21.26</ecNumber>
    </recommendedName>
</protein>
<dbReference type="Gene3D" id="3.40.50.1820">
    <property type="entry name" value="alpha/beta hydrolase"/>
    <property type="match status" value="1"/>
</dbReference>
<dbReference type="GO" id="GO:0005829">
    <property type="term" value="C:cytosol"/>
    <property type="evidence" value="ECO:0007669"/>
    <property type="project" value="TreeGrafter"/>
</dbReference>
<feature type="domain" description="Peptidase S9 prolyl oligopeptidase catalytic" evidence="7">
    <location>
        <begin position="476"/>
        <end position="688"/>
    </location>
</feature>
<dbReference type="PANTHER" id="PTHR42881">
    <property type="entry name" value="PROLYL ENDOPEPTIDASE"/>
    <property type="match status" value="1"/>
</dbReference>
<dbReference type="InterPro" id="IPR001375">
    <property type="entry name" value="Peptidase_S9_cat"/>
</dbReference>
<dbReference type="PANTHER" id="PTHR42881:SF2">
    <property type="entry name" value="PROLYL ENDOPEPTIDASE"/>
    <property type="match status" value="1"/>
</dbReference>
<evidence type="ECO:0000256" key="3">
    <source>
        <dbReference type="ARBA" id="ARBA00011897"/>
    </source>
</evidence>
<dbReference type="EMBL" id="UINC01001624">
    <property type="protein sequence ID" value="SUZ85181.1"/>
    <property type="molecule type" value="Genomic_DNA"/>
</dbReference>
<name>A0A381R0E6_9ZZZZ</name>
<dbReference type="SUPFAM" id="SSF50993">
    <property type="entry name" value="Peptidase/esterase 'gauge' domain"/>
    <property type="match status" value="1"/>
</dbReference>